<comment type="subcellular location">
    <subcellularLocation>
        <location evidence="1">Cell membrane</location>
        <topology evidence="1">Lipid-anchor</topology>
    </subcellularLocation>
</comment>
<keyword evidence="4" id="KW-0732">Signal</keyword>
<dbReference type="InterPro" id="IPR050957">
    <property type="entry name" value="BMP_lipoprotein"/>
</dbReference>
<dbReference type="PANTHER" id="PTHR34296:SF2">
    <property type="entry name" value="ABC TRANSPORTER GUANOSINE-BINDING PROTEIN NUPN"/>
    <property type="match status" value="1"/>
</dbReference>
<comment type="similarity">
    <text evidence="2">Belongs to the BMP lipoprotein family.</text>
</comment>
<proteinExistence type="inferred from homology"/>
<dbReference type="InterPro" id="IPR003760">
    <property type="entry name" value="PnrA-like"/>
</dbReference>
<evidence type="ECO:0000313" key="9">
    <source>
        <dbReference type="Proteomes" id="UP000653076"/>
    </source>
</evidence>
<evidence type="ECO:0000256" key="1">
    <source>
        <dbReference type="ARBA" id="ARBA00004193"/>
    </source>
</evidence>
<dbReference type="Gene3D" id="3.40.50.2300">
    <property type="match status" value="2"/>
</dbReference>
<keyword evidence="9" id="KW-1185">Reference proteome</keyword>
<feature type="domain" description="ABC transporter substrate-binding protein PnrA-like" evidence="7">
    <location>
        <begin position="83"/>
        <end position="373"/>
    </location>
</feature>
<accession>A0ABQ4J772</accession>
<gene>
    <name evidence="8" type="ORF">Vqi01_10550</name>
</gene>
<keyword evidence="6" id="KW-0449">Lipoprotein</keyword>
<evidence type="ECO:0000256" key="4">
    <source>
        <dbReference type="ARBA" id="ARBA00022729"/>
    </source>
</evidence>
<keyword evidence="5" id="KW-0472">Membrane</keyword>
<evidence type="ECO:0000256" key="5">
    <source>
        <dbReference type="ARBA" id="ARBA00023136"/>
    </source>
</evidence>
<evidence type="ECO:0000256" key="2">
    <source>
        <dbReference type="ARBA" id="ARBA00008610"/>
    </source>
</evidence>
<name>A0ABQ4J772_9ACTN</name>
<evidence type="ECO:0000259" key="7">
    <source>
        <dbReference type="Pfam" id="PF02608"/>
    </source>
</evidence>
<organism evidence="8 9">
    <name type="scientific">Micromonospora qiuiae</name>
    <dbReference type="NCBI Taxonomy" id="502268"/>
    <lineage>
        <taxon>Bacteria</taxon>
        <taxon>Bacillati</taxon>
        <taxon>Actinomycetota</taxon>
        <taxon>Actinomycetes</taxon>
        <taxon>Micromonosporales</taxon>
        <taxon>Micromonosporaceae</taxon>
        <taxon>Micromonospora</taxon>
    </lineage>
</organism>
<sequence>MGAGVRSASVTWDAGGNSAGRFNGCHRARRGEQWKGVVLRSVRGMRIASIIAAGGLVLSAAACGEAPDEDNNAGSGGEKYTACMVTDVGGIDDKSFNASAWKGLQDAEAENSNIEIKHTASRAEADYEPNLTQYVNQKCDFILAVGGLMLESTKKIAEANPDQQFGIVDANPGVANVYPMEFDTAQAGFLAGYVAAGMSQSGKVGTYGGMKIPPVTIFMDGFVDGVAHYNQAKSAKVQALGWNKDTQNGSFTNSFEKQDEGKKVSDALVAQGADIIMPVAGGAGLGTTGAAQASGGKYHTIWVDVDGCESTPNCPAILTTVVKNIPGAVKEAVLKAAGDEKLNAEQGFVGTLANDGVSLAPFHEYDSKVPAELKAELDKLKADIAAGTVKVESPAQPK</sequence>
<dbReference type="Pfam" id="PF02608">
    <property type="entry name" value="Bmp"/>
    <property type="match status" value="1"/>
</dbReference>
<evidence type="ECO:0000256" key="3">
    <source>
        <dbReference type="ARBA" id="ARBA00022475"/>
    </source>
</evidence>
<comment type="caution">
    <text evidence="8">The sequence shown here is derived from an EMBL/GenBank/DDBJ whole genome shotgun (WGS) entry which is preliminary data.</text>
</comment>
<dbReference type="EMBL" id="BOPC01000013">
    <property type="protein sequence ID" value="GIJ25893.1"/>
    <property type="molecule type" value="Genomic_DNA"/>
</dbReference>
<dbReference type="Proteomes" id="UP000653076">
    <property type="component" value="Unassembled WGS sequence"/>
</dbReference>
<evidence type="ECO:0000256" key="6">
    <source>
        <dbReference type="ARBA" id="ARBA00023288"/>
    </source>
</evidence>
<dbReference type="PANTHER" id="PTHR34296">
    <property type="entry name" value="TRANSCRIPTIONAL ACTIVATOR PROTEIN MED"/>
    <property type="match status" value="1"/>
</dbReference>
<dbReference type="InterPro" id="IPR028082">
    <property type="entry name" value="Peripla_BP_I"/>
</dbReference>
<evidence type="ECO:0000313" key="8">
    <source>
        <dbReference type="EMBL" id="GIJ25893.1"/>
    </source>
</evidence>
<reference evidence="8 9" key="1">
    <citation type="submission" date="2021-01" db="EMBL/GenBank/DDBJ databases">
        <title>Whole genome shotgun sequence of Verrucosispora qiuiae NBRC 106684.</title>
        <authorList>
            <person name="Komaki H."/>
            <person name="Tamura T."/>
        </authorList>
    </citation>
    <scope>NUCLEOTIDE SEQUENCE [LARGE SCALE GENOMIC DNA]</scope>
    <source>
        <strain evidence="8 9">NBRC 106684</strain>
    </source>
</reference>
<protein>
    <submittedName>
        <fullName evidence="8">BMP family ABC transporter substrate-binding protein</fullName>
    </submittedName>
</protein>
<dbReference type="CDD" id="cd06354">
    <property type="entry name" value="PBP1_PrnA-like"/>
    <property type="match status" value="1"/>
</dbReference>
<keyword evidence="3" id="KW-1003">Cell membrane</keyword>
<dbReference type="SUPFAM" id="SSF53822">
    <property type="entry name" value="Periplasmic binding protein-like I"/>
    <property type="match status" value="1"/>
</dbReference>